<organism evidence="5 6">
    <name type="scientific">Alectoria fallacina</name>
    <dbReference type="NCBI Taxonomy" id="1903189"/>
    <lineage>
        <taxon>Eukaryota</taxon>
        <taxon>Fungi</taxon>
        <taxon>Dikarya</taxon>
        <taxon>Ascomycota</taxon>
        <taxon>Pezizomycotina</taxon>
        <taxon>Lecanoromycetes</taxon>
        <taxon>OSLEUM clade</taxon>
        <taxon>Lecanoromycetidae</taxon>
        <taxon>Lecanorales</taxon>
        <taxon>Lecanorineae</taxon>
        <taxon>Parmeliaceae</taxon>
        <taxon>Alectoria</taxon>
    </lineage>
</organism>
<evidence type="ECO:0000313" key="6">
    <source>
        <dbReference type="Proteomes" id="UP000664203"/>
    </source>
</evidence>
<dbReference type="PANTHER" id="PTHR10947">
    <property type="entry name" value="PHENYLALANYL-TRNA SYNTHETASE BETA CHAIN AND LEUCINE-RICH REPEAT-CONTAINING PROTEIN 47"/>
    <property type="match status" value="1"/>
</dbReference>
<dbReference type="EMBL" id="CAJPDR010000043">
    <property type="protein sequence ID" value="CAF9910537.1"/>
    <property type="molecule type" value="Genomic_DNA"/>
</dbReference>
<reference evidence="5" key="1">
    <citation type="submission" date="2021-03" db="EMBL/GenBank/DDBJ databases">
        <authorList>
            <person name="Tagirdzhanova G."/>
        </authorList>
    </citation>
    <scope>NUCLEOTIDE SEQUENCE</scope>
</reference>
<evidence type="ECO:0000313" key="5">
    <source>
        <dbReference type="EMBL" id="CAF9910537.1"/>
    </source>
</evidence>
<dbReference type="Gene3D" id="3.30.56.10">
    <property type="match status" value="1"/>
</dbReference>
<accession>A0A8H3I0S7</accession>
<keyword evidence="6" id="KW-1185">Reference proteome</keyword>
<dbReference type="OrthoDB" id="1698572at2759"/>
<dbReference type="GO" id="GO:0009328">
    <property type="term" value="C:phenylalanine-tRNA ligase complex"/>
    <property type="evidence" value="ECO:0007669"/>
    <property type="project" value="TreeGrafter"/>
</dbReference>
<dbReference type="PANTHER" id="PTHR10947:SF0">
    <property type="entry name" value="PHENYLALANINE--TRNA LIGASE BETA SUBUNIT"/>
    <property type="match status" value="1"/>
</dbReference>
<dbReference type="GO" id="GO:0004826">
    <property type="term" value="F:phenylalanine-tRNA ligase activity"/>
    <property type="evidence" value="ECO:0007669"/>
    <property type="project" value="UniProtKB-EC"/>
</dbReference>
<dbReference type="InterPro" id="IPR009061">
    <property type="entry name" value="DNA-bd_dom_put_sf"/>
</dbReference>
<protein>
    <recommendedName>
        <fullName evidence="2">Phenylalanine--tRNA ligase beta subunit</fullName>
    </recommendedName>
</protein>
<evidence type="ECO:0000259" key="4">
    <source>
        <dbReference type="Pfam" id="PF18262"/>
    </source>
</evidence>
<dbReference type="Proteomes" id="UP000664203">
    <property type="component" value="Unassembled WGS sequence"/>
</dbReference>
<dbReference type="FunFam" id="3.30.56.10:FF:000006">
    <property type="entry name" value="Phenylalanyl-tRNA synthetase subunit beta"/>
    <property type="match status" value="1"/>
</dbReference>
<evidence type="ECO:0000256" key="3">
    <source>
        <dbReference type="ARBA" id="ARBA00049255"/>
    </source>
</evidence>
<proteinExistence type="predicted"/>
<dbReference type="Pfam" id="PF18262">
    <property type="entry name" value="PhetRS_B1"/>
    <property type="match status" value="1"/>
</dbReference>
<dbReference type="InterPro" id="IPR040659">
    <property type="entry name" value="PhetRS_B1"/>
</dbReference>
<feature type="domain" description="Phenylalanine--tRNA ligase beta subunit B1" evidence="4">
    <location>
        <begin position="1"/>
        <end position="83"/>
    </location>
</feature>
<comment type="caution">
    <text evidence="5">The sequence shown here is derived from an EMBL/GenBank/DDBJ whole genome shotgun (WGS) entry which is preliminary data.</text>
</comment>
<comment type="subunit">
    <text evidence="1">Tetramer of two alpha and two beta subunits.</text>
</comment>
<evidence type="ECO:0000256" key="1">
    <source>
        <dbReference type="ARBA" id="ARBA00011209"/>
    </source>
</evidence>
<dbReference type="InterPro" id="IPR045060">
    <property type="entry name" value="Phe-tRNA-ligase_IIc_bsu"/>
</dbReference>
<gene>
    <name evidence="5" type="primary">FRS1_2</name>
    <name evidence="5" type="ORF">ALECFALPRED_006678</name>
</gene>
<evidence type="ECO:0000256" key="2">
    <source>
        <dbReference type="ARBA" id="ARBA00017032"/>
    </source>
</evidence>
<keyword evidence="5" id="KW-0436">Ligase</keyword>
<dbReference type="AlphaFoldDB" id="A0A8H3I0S7"/>
<dbReference type="GO" id="GO:0006432">
    <property type="term" value="P:phenylalanyl-tRNA aminoacylation"/>
    <property type="evidence" value="ECO:0007669"/>
    <property type="project" value="InterPro"/>
</dbReference>
<comment type="catalytic activity">
    <reaction evidence="3">
        <text>tRNA(Phe) + L-phenylalanine + ATP = L-phenylalanyl-tRNA(Phe) + AMP + diphosphate + H(+)</text>
        <dbReference type="Rhea" id="RHEA:19413"/>
        <dbReference type="Rhea" id="RHEA-COMP:9668"/>
        <dbReference type="Rhea" id="RHEA-COMP:9699"/>
        <dbReference type="ChEBI" id="CHEBI:15378"/>
        <dbReference type="ChEBI" id="CHEBI:30616"/>
        <dbReference type="ChEBI" id="CHEBI:33019"/>
        <dbReference type="ChEBI" id="CHEBI:58095"/>
        <dbReference type="ChEBI" id="CHEBI:78442"/>
        <dbReference type="ChEBI" id="CHEBI:78531"/>
        <dbReference type="ChEBI" id="CHEBI:456215"/>
        <dbReference type="EC" id="6.1.1.20"/>
    </reaction>
</comment>
<dbReference type="SUPFAM" id="SSF46955">
    <property type="entry name" value="Putative DNA-binding domain"/>
    <property type="match status" value="1"/>
</dbReference>
<sequence>MDGIAVDKAALFEALGQDYTTEEFDELCFDFGIELDEDTSSNDRPVVNGKQEPAQLKIEIPANRYVMLCFEGISLMLNIFRGKQDAPQYVVYAGFPRRRTIRTPHGTSGG</sequence>
<name>A0A8H3I0S7_9LECA</name>